<name>A0A1T5AEK1_9BACT</name>
<dbReference type="PROSITE" id="PS51257">
    <property type="entry name" value="PROKAR_LIPOPROTEIN"/>
    <property type="match status" value="1"/>
</dbReference>
<keyword evidence="2" id="KW-1185">Reference proteome</keyword>
<evidence type="ECO:0000313" key="1">
    <source>
        <dbReference type="EMBL" id="SKB33356.1"/>
    </source>
</evidence>
<evidence type="ECO:0008006" key="3">
    <source>
        <dbReference type="Google" id="ProtNLM"/>
    </source>
</evidence>
<dbReference type="Pfam" id="PF14125">
    <property type="entry name" value="DUF4292"/>
    <property type="match status" value="1"/>
</dbReference>
<accession>A0A1T5AEK1</accession>
<proteinExistence type="predicted"/>
<reference evidence="2" key="1">
    <citation type="submission" date="2017-02" db="EMBL/GenBank/DDBJ databases">
        <authorList>
            <person name="Varghese N."/>
            <person name="Submissions S."/>
        </authorList>
    </citation>
    <scope>NUCLEOTIDE SEQUENCE [LARGE SCALE GENOMIC DNA]</scope>
    <source>
        <strain evidence="2">DSM 24967</strain>
    </source>
</reference>
<dbReference type="AlphaFoldDB" id="A0A1T5AEK1"/>
<protein>
    <recommendedName>
        <fullName evidence="3">DUF4292 domain-containing protein</fullName>
    </recommendedName>
</protein>
<evidence type="ECO:0000313" key="2">
    <source>
        <dbReference type="Proteomes" id="UP000190852"/>
    </source>
</evidence>
<gene>
    <name evidence="1" type="ORF">SAMN05660349_00646</name>
</gene>
<dbReference type="Proteomes" id="UP000190852">
    <property type="component" value="Unassembled WGS sequence"/>
</dbReference>
<dbReference type="InterPro" id="IPR025634">
    <property type="entry name" value="DUF4292"/>
</dbReference>
<dbReference type="RefSeq" id="WP_079682352.1">
    <property type="nucleotide sequence ID" value="NZ_FUYQ01000003.1"/>
</dbReference>
<dbReference type="EMBL" id="FUYQ01000003">
    <property type="protein sequence ID" value="SKB33356.1"/>
    <property type="molecule type" value="Genomic_DNA"/>
</dbReference>
<organism evidence="1 2">
    <name type="scientific">Parabacteroides chartae</name>
    <dbReference type="NCBI Taxonomy" id="1037355"/>
    <lineage>
        <taxon>Bacteria</taxon>
        <taxon>Pseudomonadati</taxon>
        <taxon>Bacteroidota</taxon>
        <taxon>Bacteroidia</taxon>
        <taxon>Bacteroidales</taxon>
        <taxon>Tannerellaceae</taxon>
        <taxon>Parabacteroides</taxon>
    </lineage>
</organism>
<sequence>MKRNKQYILLLITATLILVSGCKTARKATSGREGIFKGKEVFMSSVQQKALQFQTLSARMNADLNIPGKSLSSRVDMKIVKDSVFQLSVQPFLGIEVFRMEFSIDSVKMMDRMNKRYVLESYESLKGETPVDFNYYNLQALFTNHLFLPGKQSISPEEFIQFFYVENEGLAELRTKDETGLHYTFTADNEEKLVSTLIANATGSQKLQWDYTDFQQANSQSFPMRMKAQVVSGNENKGSLTLNFNKIEPDVPVRMDFTIPSKYTRITYAQIIKALSNLSK</sequence>